<dbReference type="Pfam" id="PF04715">
    <property type="entry name" value="Anth_synt_I_N"/>
    <property type="match status" value="1"/>
</dbReference>
<organism evidence="19">
    <name type="scientific">uncultured Thermomicrobiales bacterium</name>
    <dbReference type="NCBI Taxonomy" id="1645740"/>
    <lineage>
        <taxon>Bacteria</taxon>
        <taxon>Pseudomonadati</taxon>
        <taxon>Thermomicrobiota</taxon>
        <taxon>Thermomicrobia</taxon>
        <taxon>Thermomicrobiales</taxon>
        <taxon>environmental samples</taxon>
    </lineage>
</organism>
<accession>A0A6J4V632</accession>
<evidence type="ECO:0000256" key="12">
    <source>
        <dbReference type="ARBA" id="ARBA00023239"/>
    </source>
</evidence>
<dbReference type="InterPro" id="IPR005256">
    <property type="entry name" value="Anth_synth_I_PabB"/>
</dbReference>
<dbReference type="UniPathway" id="UPA00035">
    <property type="reaction ID" value="UER00040"/>
</dbReference>
<dbReference type="Gene3D" id="3.60.120.10">
    <property type="entry name" value="Anthranilate synthase"/>
    <property type="match status" value="1"/>
</dbReference>
<comment type="pathway">
    <text evidence="2 15">Amino-acid biosynthesis; L-tryptophan biosynthesis; L-tryptophan from chorismate: step 1/5.</text>
</comment>
<keyword evidence="11 15" id="KW-0057">Aromatic amino acid biosynthesis</keyword>
<comment type="similarity">
    <text evidence="3 15">Belongs to the anthranilate synthase component I family.</text>
</comment>
<feature type="domain" description="Anthranilate synthase component I N-terminal" evidence="18">
    <location>
        <begin position="55"/>
        <end position="193"/>
    </location>
</feature>
<evidence type="ECO:0000259" key="18">
    <source>
        <dbReference type="Pfam" id="PF04715"/>
    </source>
</evidence>
<evidence type="ECO:0000256" key="3">
    <source>
        <dbReference type="ARBA" id="ARBA00009562"/>
    </source>
</evidence>
<dbReference type="InterPro" id="IPR005801">
    <property type="entry name" value="ADC_synthase"/>
</dbReference>
<evidence type="ECO:0000256" key="10">
    <source>
        <dbReference type="ARBA" id="ARBA00022842"/>
    </source>
</evidence>
<name>A0A6J4V632_9BACT</name>
<dbReference type="GO" id="GO:0004049">
    <property type="term" value="F:anthranilate synthase activity"/>
    <property type="evidence" value="ECO:0007669"/>
    <property type="project" value="UniProtKB-EC"/>
</dbReference>
<comment type="subunit">
    <text evidence="4 15">Heterotetramer consisting of two non-identical subunits: a beta subunit (TrpG) and a large alpha subunit (TrpE).</text>
</comment>
<dbReference type="GO" id="GO:0046872">
    <property type="term" value="F:metal ion binding"/>
    <property type="evidence" value="ECO:0007669"/>
    <property type="project" value="UniProtKB-KW"/>
</dbReference>
<dbReference type="PRINTS" id="PR00095">
    <property type="entry name" value="ANTSNTHASEI"/>
</dbReference>
<evidence type="ECO:0000256" key="5">
    <source>
        <dbReference type="ARBA" id="ARBA00012266"/>
    </source>
</evidence>
<dbReference type="AlphaFoldDB" id="A0A6J4V632"/>
<evidence type="ECO:0000256" key="16">
    <source>
        <dbReference type="SAM" id="MobiDB-lite"/>
    </source>
</evidence>
<comment type="catalytic activity">
    <reaction evidence="14 15">
        <text>chorismate + L-glutamine = anthranilate + pyruvate + L-glutamate + H(+)</text>
        <dbReference type="Rhea" id="RHEA:21732"/>
        <dbReference type="ChEBI" id="CHEBI:15361"/>
        <dbReference type="ChEBI" id="CHEBI:15378"/>
        <dbReference type="ChEBI" id="CHEBI:16567"/>
        <dbReference type="ChEBI" id="CHEBI:29748"/>
        <dbReference type="ChEBI" id="CHEBI:29985"/>
        <dbReference type="ChEBI" id="CHEBI:58359"/>
        <dbReference type="EC" id="4.1.3.27"/>
    </reaction>
</comment>
<dbReference type="InterPro" id="IPR015890">
    <property type="entry name" value="Chorismate_C"/>
</dbReference>
<dbReference type="SUPFAM" id="SSF56322">
    <property type="entry name" value="ADC synthase"/>
    <property type="match status" value="1"/>
</dbReference>
<dbReference type="Pfam" id="PF00425">
    <property type="entry name" value="Chorismate_bind"/>
    <property type="match status" value="1"/>
</dbReference>
<dbReference type="EC" id="4.1.3.27" evidence="5 15"/>
<dbReference type="InterPro" id="IPR019999">
    <property type="entry name" value="Anth_synth_I-like"/>
</dbReference>
<evidence type="ECO:0000256" key="13">
    <source>
        <dbReference type="ARBA" id="ARBA00025634"/>
    </source>
</evidence>
<evidence type="ECO:0000256" key="14">
    <source>
        <dbReference type="ARBA" id="ARBA00047683"/>
    </source>
</evidence>
<comment type="function">
    <text evidence="13 15">Part of a heterotetrameric complex that catalyzes the two-step biosynthesis of anthranilate, an intermediate in the biosynthesis of L-tryptophan. In the first step, the glutamine-binding beta subunit (TrpG) of anthranilate synthase (AS) provides the glutamine amidotransferase activity which generates ammonia as a substrate that, along with chorismate, is used in the second step, catalyzed by the large alpha subunit of AS (TrpE) to produce anthranilate. In the absence of TrpG, TrpE can synthesize anthranilate directly from chorismate and high concentrations of ammonia.</text>
</comment>
<evidence type="ECO:0000256" key="11">
    <source>
        <dbReference type="ARBA" id="ARBA00023141"/>
    </source>
</evidence>
<dbReference type="PANTHER" id="PTHR11236:SF48">
    <property type="entry name" value="ISOCHORISMATE SYNTHASE MENF"/>
    <property type="match status" value="1"/>
</dbReference>
<feature type="region of interest" description="Disordered" evidence="16">
    <location>
        <begin position="1"/>
        <end position="20"/>
    </location>
</feature>
<dbReference type="PANTHER" id="PTHR11236">
    <property type="entry name" value="AMINOBENZOATE/ANTHRANILATE SYNTHASE"/>
    <property type="match status" value="1"/>
</dbReference>
<dbReference type="EMBL" id="CADCWK010000287">
    <property type="protein sequence ID" value="CAA9570485.1"/>
    <property type="molecule type" value="Genomic_DNA"/>
</dbReference>
<gene>
    <name evidence="15" type="primary">trpE</name>
    <name evidence="19" type="ORF">AVDCRST_MAG33-2479</name>
</gene>
<proteinExistence type="inferred from homology"/>
<evidence type="ECO:0000256" key="9">
    <source>
        <dbReference type="ARBA" id="ARBA00022822"/>
    </source>
</evidence>
<reference evidence="19" key="1">
    <citation type="submission" date="2020-02" db="EMBL/GenBank/DDBJ databases">
        <authorList>
            <person name="Meier V. D."/>
        </authorList>
    </citation>
    <scope>NUCLEOTIDE SEQUENCE</scope>
    <source>
        <strain evidence="19">AVDCRST_MAG33</strain>
    </source>
</reference>
<evidence type="ECO:0000256" key="15">
    <source>
        <dbReference type="RuleBase" id="RU364045"/>
    </source>
</evidence>
<evidence type="ECO:0000256" key="8">
    <source>
        <dbReference type="ARBA" id="ARBA00022723"/>
    </source>
</evidence>
<keyword evidence="9 15" id="KW-0822">Tryptophan biosynthesis</keyword>
<evidence type="ECO:0000256" key="6">
    <source>
        <dbReference type="ARBA" id="ARBA00020653"/>
    </source>
</evidence>
<evidence type="ECO:0000313" key="19">
    <source>
        <dbReference type="EMBL" id="CAA9570485.1"/>
    </source>
</evidence>
<comment type="cofactor">
    <cofactor evidence="1 15">
        <name>Mg(2+)</name>
        <dbReference type="ChEBI" id="CHEBI:18420"/>
    </cofactor>
</comment>
<feature type="domain" description="Chorismate-utilising enzyme C-terminal" evidence="17">
    <location>
        <begin position="254"/>
        <end position="506"/>
    </location>
</feature>
<evidence type="ECO:0000256" key="7">
    <source>
        <dbReference type="ARBA" id="ARBA00022605"/>
    </source>
</evidence>
<keyword evidence="10 15" id="KW-0460">Magnesium</keyword>
<evidence type="ECO:0000256" key="2">
    <source>
        <dbReference type="ARBA" id="ARBA00004873"/>
    </source>
</evidence>
<dbReference type="NCBIfam" id="TIGR00564">
    <property type="entry name" value="trpE_most"/>
    <property type="match status" value="1"/>
</dbReference>
<keyword evidence="7 15" id="KW-0028">Amino-acid biosynthesis</keyword>
<dbReference type="GO" id="GO:0000162">
    <property type="term" value="P:L-tryptophan biosynthetic process"/>
    <property type="evidence" value="ECO:0007669"/>
    <property type="project" value="UniProtKB-UniPathway"/>
</dbReference>
<evidence type="ECO:0000259" key="17">
    <source>
        <dbReference type="Pfam" id="PF00425"/>
    </source>
</evidence>
<protein>
    <recommendedName>
        <fullName evidence="6 15">Anthranilate synthase component 1</fullName>
        <ecNumber evidence="5 15">4.1.3.27</ecNumber>
    </recommendedName>
</protein>
<keyword evidence="12 15" id="KW-0456">Lyase</keyword>
<sequence length="527" mass="56806">MPASTIDPTMTPPASRANPRRLGVLTPTLDEVRELATAGGPALRTIPLTVERMADLETPVSAYLKLAGDGEGFILESIEGGTRLARYSFIGGRPAGRITLDTGTLTLTRDGETSTRTYDDPLLAIQDLIDEFRATPRSGGPRFCGGLVGYLSYEAVRSFEPRVGLAGGEGLGLPDGNYLLADDLVVFDNVDRTIRAIAQIHLDGRPVEGAYAEAAARLDATLARLDAPTPALPHGSAPVDSTVADRMRANITPERYREIVERAKEYITAGDIIQVVLSQRVDIPTPVHPLTIYRALRSVNPAPYLFYVNFGDHQVVGASPELLVRLEGRTITNHPIAGTRPRGATPEEDEALAVSLAGDEKERAEHIMLVDLGRNDVGRIAAPGTVRVPKLMEIERYSQVMHLVSHVEGELDEGRTGLDALRSCFPAGTVSGAPKVRAMQIIAELEKDRRGPYAGALGYFDYAGGLDTAITLRTLVFKDGVASLQAGGGLVSDSTPEYEYAETYHKMRALQRAIELAESLESSDRAD</sequence>
<evidence type="ECO:0000256" key="1">
    <source>
        <dbReference type="ARBA" id="ARBA00001946"/>
    </source>
</evidence>
<keyword evidence="8 15" id="KW-0479">Metal-binding</keyword>
<dbReference type="InterPro" id="IPR006805">
    <property type="entry name" value="Anth_synth_I_N"/>
</dbReference>
<evidence type="ECO:0000256" key="4">
    <source>
        <dbReference type="ARBA" id="ARBA00011575"/>
    </source>
</evidence>